<organism evidence="1">
    <name type="scientific">freshwater metagenome</name>
    <dbReference type="NCBI Taxonomy" id="449393"/>
    <lineage>
        <taxon>unclassified sequences</taxon>
        <taxon>metagenomes</taxon>
        <taxon>ecological metagenomes</taxon>
    </lineage>
</organism>
<name>A0A6J7J0J0_9ZZZZ</name>
<proteinExistence type="predicted"/>
<protein>
    <submittedName>
        <fullName evidence="1">Unannotated protein</fullName>
    </submittedName>
</protein>
<reference evidence="1" key="1">
    <citation type="submission" date="2020-05" db="EMBL/GenBank/DDBJ databases">
        <authorList>
            <person name="Chiriac C."/>
            <person name="Salcher M."/>
            <person name="Ghai R."/>
            <person name="Kavagutti S V."/>
        </authorList>
    </citation>
    <scope>NUCLEOTIDE SEQUENCE</scope>
</reference>
<gene>
    <name evidence="1" type="ORF">UFOPK3684_01274</name>
</gene>
<dbReference type="AlphaFoldDB" id="A0A6J7J0J0"/>
<accession>A0A6J7J0J0</accession>
<evidence type="ECO:0000313" key="1">
    <source>
        <dbReference type="EMBL" id="CAB4936863.1"/>
    </source>
</evidence>
<sequence length="150" mass="17910">MPPNYFRCCFLWMCLSTLLLIKRQRTIHSHIFQLGLMFIARHRWQKMIPPISLSVHKHQWQSMSKPWLGLWTKVLKYLIMVIRFAMKPAKVDLRALLPSLALFRHTFDRYFAKAKARFVGWLYLEIQKIFTAPIKLSLICFQKMKVCIVG</sequence>
<dbReference type="EMBL" id="CAFBMZ010000128">
    <property type="protein sequence ID" value="CAB4936863.1"/>
    <property type="molecule type" value="Genomic_DNA"/>
</dbReference>